<keyword evidence="10" id="KW-1185">Reference proteome</keyword>
<evidence type="ECO:0000256" key="5">
    <source>
        <dbReference type="ARBA" id="ARBA00023163"/>
    </source>
</evidence>
<dbReference type="Proteomes" id="UP000663879">
    <property type="component" value="Unassembled WGS sequence"/>
</dbReference>
<evidence type="ECO:0000256" key="1">
    <source>
        <dbReference type="ARBA" id="ARBA00004123"/>
    </source>
</evidence>
<feature type="domain" description="BHLH" evidence="8">
    <location>
        <begin position="188"/>
        <end position="241"/>
    </location>
</feature>
<dbReference type="GO" id="GO:0000981">
    <property type="term" value="F:DNA-binding transcription factor activity, RNA polymerase II-specific"/>
    <property type="evidence" value="ECO:0007669"/>
    <property type="project" value="TreeGrafter"/>
</dbReference>
<comment type="caution">
    <text evidence="9">The sequence shown here is derived from an EMBL/GenBank/DDBJ whole genome shotgun (WGS) entry which is preliminary data.</text>
</comment>
<reference evidence="9" key="1">
    <citation type="submission" date="2021-02" db="EMBL/GenBank/DDBJ databases">
        <authorList>
            <person name="Nowell W R."/>
        </authorList>
    </citation>
    <scope>NUCLEOTIDE SEQUENCE</scope>
    <source>
        <strain evidence="9">Ploen Becks lab</strain>
    </source>
</reference>
<dbReference type="Pfam" id="PF00010">
    <property type="entry name" value="HLH"/>
    <property type="match status" value="1"/>
</dbReference>
<evidence type="ECO:0000256" key="7">
    <source>
        <dbReference type="SAM" id="MobiDB-lite"/>
    </source>
</evidence>
<comment type="subcellular location">
    <subcellularLocation>
        <location evidence="1">Nucleus</location>
    </subcellularLocation>
</comment>
<dbReference type="AlphaFoldDB" id="A0A813MPM6"/>
<dbReference type="OrthoDB" id="6242697at2759"/>
<feature type="compositionally biased region" description="Low complexity" evidence="7">
    <location>
        <begin position="403"/>
        <end position="413"/>
    </location>
</feature>
<dbReference type="CDD" id="cd11397">
    <property type="entry name" value="bHLHzip_MITF_like"/>
    <property type="match status" value="1"/>
</dbReference>
<dbReference type="PROSITE" id="PS50888">
    <property type="entry name" value="BHLH"/>
    <property type="match status" value="1"/>
</dbReference>
<sequence length="481" mass="54615">MLHHDQSKLIQNEFLYPHTDTRYIDENMMEELIIPGSEHLNELHLDPNKQIMCSGTNFLTEEYFSSFSSYPQNNNQNYSFHTLQPSSQSYQYTNQGSYMTPVIQTNSNYTPKLITRTPSFNSSVGSSSPSSSVSSASSTNVINSNNVLDFETGVNVKPNDPNELIKKKNLNGHKLSNEELQMLLKDRQRKDNHNMIERRRRFNINDRIKELGQLLPKSGEYDTKQNKGSILKASVDYIQTITLEINDLRKRDEANKYMIQLNKKLCNRIKDLEMLCRSNGIDINQHLNINYNNQLIDPNLNQINSGMHDPINELNMGFTNFENIDTNNSTQVLDIPAIQMENNFYQSQQQTVVNQVRAPAKRAKNTVKKSDAKKDKKDVKLPKLEPISPNSVETKPIDDSKEISSPSISSTSSLVKLMTPNSKDPILTSVSSPSSSPTPDQQTVNNSHDTFYSNKSPNESNNTIQQISVLPCMTNSTNDCY</sequence>
<evidence type="ECO:0000313" key="10">
    <source>
        <dbReference type="Proteomes" id="UP000663879"/>
    </source>
</evidence>
<dbReference type="GO" id="GO:0046983">
    <property type="term" value="F:protein dimerization activity"/>
    <property type="evidence" value="ECO:0007669"/>
    <property type="project" value="InterPro"/>
</dbReference>
<dbReference type="GO" id="GO:0000978">
    <property type="term" value="F:RNA polymerase II cis-regulatory region sequence-specific DNA binding"/>
    <property type="evidence" value="ECO:0007669"/>
    <property type="project" value="TreeGrafter"/>
</dbReference>
<keyword evidence="5" id="KW-0804">Transcription</keyword>
<keyword evidence="6" id="KW-0539">Nucleus</keyword>
<dbReference type="InterPro" id="IPR036638">
    <property type="entry name" value="HLH_DNA-bd_sf"/>
</dbReference>
<evidence type="ECO:0000256" key="4">
    <source>
        <dbReference type="ARBA" id="ARBA00023125"/>
    </source>
</evidence>
<dbReference type="InterPro" id="IPR011598">
    <property type="entry name" value="bHLH_dom"/>
</dbReference>
<protein>
    <recommendedName>
        <fullName evidence="8">BHLH domain-containing protein</fullName>
    </recommendedName>
</protein>
<dbReference type="SMART" id="SM00353">
    <property type="entry name" value="HLH"/>
    <property type="match status" value="1"/>
</dbReference>
<feature type="compositionally biased region" description="Low complexity" evidence="7">
    <location>
        <begin position="428"/>
        <end position="439"/>
    </location>
</feature>
<evidence type="ECO:0000259" key="8">
    <source>
        <dbReference type="PROSITE" id="PS50888"/>
    </source>
</evidence>
<dbReference type="PANTHER" id="PTHR45776">
    <property type="entry name" value="MIP04163P"/>
    <property type="match status" value="1"/>
</dbReference>
<feature type="region of interest" description="Disordered" evidence="7">
    <location>
        <begin position="119"/>
        <end position="138"/>
    </location>
</feature>
<evidence type="ECO:0000256" key="6">
    <source>
        <dbReference type="ARBA" id="ARBA00023242"/>
    </source>
</evidence>
<keyword evidence="3" id="KW-0805">Transcription regulation</keyword>
<evidence type="ECO:0000256" key="3">
    <source>
        <dbReference type="ARBA" id="ARBA00023015"/>
    </source>
</evidence>
<dbReference type="GO" id="GO:0005634">
    <property type="term" value="C:nucleus"/>
    <property type="evidence" value="ECO:0007669"/>
    <property type="project" value="UniProtKB-SubCell"/>
</dbReference>
<feature type="compositionally biased region" description="Polar residues" evidence="7">
    <location>
        <begin position="440"/>
        <end position="463"/>
    </location>
</feature>
<organism evidence="9 10">
    <name type="scientific">Brachionus calyciflorus</name>
    <dbReference type="NCBI Taxonomy" id="104777"/>
    <lineage>
        <taxon>Eukaryota</taxon>
        <taxon>Metazoa</taxon>
        <taxon>Spiralia</taxon>
        <taxon>Gnathifera</taxon>
        <taxon>Rotifera</taxon>
        <taxon>Eurotatoria</taxon>
        <taxon>Monogononta</taxon>
        <taxon>Pseudotrocha</taxon>
        <taxon>Ploima</taxon>
        <taxon>Brachionidae</taxon>
        <taxon>Brachionus</taxon>
    </lineage>
</organism>
<feature type="region of interest" description="Disordered" evidence="7">
    <location>
        <begin position="355"/>
        <end position="463"/>
    </location>
</feature>
<gene>
    <name evidence="9" type="ORF">OXX778_LOCUS2648</name>
</gene>
<comment type="similarity">
    <text evidence="2">Belongs to the MiT/TFE family.</text>
</comment>
<accession>A0A813MPM6</accession>
<keyword evidence="4" id="KW-0238">DNA-binding</keyword>
<evidence type="ECO:0000256" key="2">
    <source>
        <dbReference type="ARBA" id="ARBA00008289"/>
    </source>
</evidence>
<evidence type="ECO:0000313" key="9">
    <source>
        <dbReference type="EMBL" id="CAF0728026.1"/>
    </source>
</evidence>
<feature type="compositionally biased region" description="Basic and acidic residues" evidence="7">
    <location>
        <begin position="368"/>
        <end position="383"/>
    </location>
</feature>
<dbReference type="SUPFAM" id="SSF47459">
    <property type="entry name" value="HLH, helix-loop-helix DNA-binding domain"/>
    <property type="match status" value="1"/>
</dbReference>
<dbReference type="Gene3D" id="4.10.280.10">
    <property type="entry name" value="Helix-loop-helix DNA-binding domain"/>
    <property type="match status" value="1"/>
</dbReference>
<name>A0A813MPM6_9BILA</name>
<dbReference type="EMBL" id="CAJNOC010000213">
    <property type="protein sequence ID" value="CAF0728026.1"/>
    <property type="molecule type" value="Genomic_DNA"/>
</dbReference>
<proteinExistence type="inferred from homology"/>
<dbReference type="PANTHER" id="PTHR45776:SF2">
    <property type="entry name" value="MIP04163P"/>
    <property type="match status" value="1"/>
</dbReference>